<evidence type="ECO:0000313" key="1">
    <source>
        <dbReference type="EMBL" id="MPN13543.1"/>
    </source>
</evidence>
<comment type="caution">
    <text evidence="1">The sequence shown here is derived from an EMBL/GenBank/DDBJ whole genome shotgun (WGS) entry which is preliminary data.</text>
</comment>
<accession>A0A645FMW7</accession>
<name>A0A645FMW7_9ZZZZ</name>
<sequence>MEPNLNGNVFILNDENGIIFYISNSEKFRKEV</sequence>
<reference evidence="1" key="1">
    <citation type="submission" date="2019-08" db="EMBL/GenBank/DDBJ databases">
        <authorList>
            <person name="Kucharzyk K."/>
            <person name="Murdoch R.W."/>
            <person name="Higgins S."/>
            <person name="Loffler F."/>
        </authorList>
    </citation>
    <scope>NUCLEOTIDE SEQUENCE</scope>
</reference>
<organism evidence="1">
    <name type="scientific">bioreactor metagenome</name>
    <dbReference type="NCBI Taxonomy" id="1076179"/>
    <lineage>
        <taxon>unclassified sequences</taxon>
        <taxon>metagenomes</taxon>
        <taxon>ecological metagenomes</taxon>
    </lineage>
</organism>
<dbReference type="AlphaFoldDB" id="A0A645FMW7"/>
<dbReference type="EMBL" id="VSSQ01060045">
    <property type="protein sequence ID" value="MPN13543.1"/>
    <property type="molecule type" value="Genomic_DNA"/>
</dbReference>
<gene>
    <name evidence="1" type="ORF">SDC9_160864</name>
</gene>
<protein>
    <submittedName>
        <fullName evidence="1">Uncharacterized protein</fullName>
    </submittedName>
</protein>
<proteinExistence type="predicted"/>